<name>A0A915HXB2_ROMCU</name>
<keyword evidence="2" id="KW-1185">Reference proteome</keyword>
<proteinExistence type="predicted"/>
<feature type="region of interest" description="Disordered" evidence="1">
    <location>
        <begin position="1"/>
        <end position="26"/>
    </location>
</feature>
<evidence type="ECO:0000313" key="2">
    <source>
        <dbReference type="Proteomes" id="UP000887565"/>
    </source>
</evidence>
<reference evidence="3" key="1">
    <citation type="submission" date="2022-11" db="UniProtKB">
        <authorList>
            <consortium name="WormBaseParasite"/>
        </authorList>
    </citation>
    <scope>IDENTIFICATION</scope>
</reference>
<sequence length="114" mass="12845">MLVKPKISSSGSSSSSRRSRRRDTRSDFDVSEIAEIEVLFFVVEMDCCSIVNLEQDSKLRHGSLLVIIKIDEGRVEETTKASIYTQFPKNVASTRDKRLFSNVEKGPITKFGIT</sequence>
<dbReference type="WBParaSite" id="nRc.2.0.1.t06524-RA">
    <property type="protein sequence ID" value="nRc.2.0.1.t06524-RA"/>
    <property type="gene ID" value="nRc.2.0.1.g06524"/>
</dbReference>
<evidence type="ECO:0000313" key="3">
    <source>
        <dbReference type="WBParaSite" id="nRc.2.0.1.t06524-RA"/>
    </source>
</evidence>
<evidence type="ECO:0000256" key="1">
    <source>
        <dbReference type="SAM" id="MobiDB-lite"/>
    </source>
</evidence>
<accession>A0A915HXB2</accession>
<protein>
    <submittedName>
        <fullName evidence="3">Uncharacterized protein</fullName>
    </submittedName>
</protein>
<organism evidence="2 3">
    <name type="scientific">Romanomermis culicivorax</name>
    <name type="common">Nematode worm</name>
    <dbReference type="NCBI Taxonomy" id="13658"/>
    <lineage>
        <taxon>Eukaryota</taxon>
        <taxon>Metazoa</taxon>
        <taxon>Ecdysozoa</taxon>
        <taxon>Nematoda</taxon>
        <taxon>Enoplea</taxon>
        <taxon>Dorylaimia</taxon>
        <taxon>Mermithida</taxon>
        <taxon>Mermithoidea</taxon>
        <taxon>Mermithidae</taxon>
        <taxon>Romanomermis</taxon>
    </lineage>
</organism>
<dbReference type="AlphaFoldDB" id="A0A915HXB2"/>
<dbReference type="Proteomes" id="UP000887565">
    <property type="component" value="Unplaced"/>
</dbReference>